<evidence type="ECO:0000313" key="7">
    <source>
        <dbReference type="EMBL" id="PIP62170.1"/>
    </source>
</evidence>
<feature type="region of interest" description="Disordered" evidence="5">
    <location>
        <begin position="15"/>
        <end position="70"/>
    </location>
</feature>
<dbReference type="InterPro" id="IPR021131">
    <property type="entry name" value="Ribosomal_uL15/eL18"/>
</dbReference>
<gene>
    <name evidence="4 7" type="primary">rplO</name>
    <name evidence="7" type="ORF">COW99_00605</name>
</gene>
<evidence type="ECO:0000256" key="5">
    <source>
        <dbReference type="SAM" id="MobiDB-lite"/>
    </source>
</evidence>
<feature type="compositionally biased region" description="Basic residues" evidence="5">
    <location>
        <begin position="17"/>
        <end position="26"/>
    </location>
</feature>
<reference evidence="7 8" key="1">
    <citation type="submission" date="2017-09" db="EMBL/GenBank/DDBJ databases">
        <title>Depth-based differentiation of microbial function through sediment-hosted aquifers and enrichment of novel symbionts in the deep terrestrial subsurface.</title>
        <authorList>
            <person name="Probst A.J."/>
            <person name="Ladd B."/>
            <person name="Jarett J.K."/>
            <person name="Geller-Mcgrath D.E."/>
            <person name="Sieber C.M."/>
            <person name="Emerson J.B."/>
            <person name="Anantharaman K."/>
            <person name="Thomas B.C."/>
            <person name="Malmstrom R."/>
            <person name="Stieglmeier M."/>
            <person name="Klingl A."/>
            <person name="Woyke T."/>
            <person name="Ryan C.M."/>
            <person name="Banfield J.F."/>
        </authorList>
    </citation>
    <scope>NUCLEOTIDE SEQUENCE [LARGE SCALE GENOMIC DNA]</scope>
    <source>
        <strain evidence="7">CG22_combo_CG10-13_8_21_14_all_38_20</strain>
    </source>
</reference>
<dbReference type="PANTHER" id="PTHR12934">
    <property type="entry name" value="50S RIBOSOMAL PROTEIN L15"/>
    <property type="match status" value="1"/>
</dbReference>
<dbReference type="GO" id="GO:0019843">
    <property type="term" value="F:rRNA binding"/>
    <property type="evidence" value="ECO:0007669"/>
    <property type="project" value="UniProtKB-UniRule"/>
</dbReference>
<accession>A0A2H0BYR0</accession>
<keyword evidence="4" id="KW-0699">rRNA-binding</keyword>
<dbReference type="InterPro" id="IPR036227">
    <property type="entry name" value="Ribosomal_uL15/eL18_sf"/>
</dbReference>
<dbReference type="InterPro" id="IPR005749">
    <property type="entry name" value="Ribosomal_uL15_bac-type"/>
</dbReference>
<dbReference type="GO" id="GO:0003735">
    <property type="term" value="F:structural constituent of ribosome"/>
    <property type="evidence" value="ECO:0007669"/>
    <property type="project" value="InterPro"/>
</dbReference>
<dbReference type="GO" id="GO:0006412">
    <property type="term" value="P:translation"/>
    <property type="evidence" value="ECO:0007669"/>
    <property type="project" value="UniProtKB-UniRule"/>
</dbReference>
<dbReference type="AlphaFoldDB" id="A0A2H0BYR0"/>
<dbReference type="EMBL" id="PCTA01000003">
    <property type="protein sequence ID" value="PIP62170.1"/>
    <property type="molecule type" value="Genomic_DNA"/>
</dbReference>
<keyword evidence="3 4" id="KW-0687">Ribonucleoprotein</keyword>
<dbReference type="Pfam" id="PF00828">
    <property type="entry name" value="Ribosomal_L27A"/>
    <property type="match status" value="1"/>
</dbReference>
<comment type="caution">
    <text evidence="7">The sequence shown here is derived from an EMBL/GenBank/DDBJ whole genome shotgun (WGS) entry which is preliminary data.</text>
</comment>
<evidence type="ECO:0000256" key="4">
    <source>
        <dbReference type="HAMAP-Rule" id="MF_01341"/>
    </source>
</evidence>
<evidence type="ECO:0000313" key="8">
    <source>
        <dbReference type="Proteomes" id="UP000231246"/>
    </source>
</evidence>
<sequence length="146" mass="15753">MFNLAQLQKIVDAGSKRVGRGKRGARGAKSGRGTKGSLKRGKMPLNFEGGTLPMTKRLPMFRGKSKNKPVSPRPVIIDFDVLNQFKANAVITPESLVKAGALNAVEVRTRGVKILARGELKKKVKVENIAMSSSAKKIIEGSKIKA</sequence>
<name>A0A2H0BYR0_9BACT</name>
<comment type="similarity">
    <text evidence="1 4">Belongs to the universal ribosomal protein uL15 family.</text>
</comment>
<evidence type="ECO:0000256" key="2">
    <source>
        <dbReference type="ARBA" id="ARBA00022980"/>
    </source>
</evidence>
<dbReference type="GO" id="GO:0015934">
    <property type="term" value="C:large ribosomal subunit"/>
    <property type="evidence" value="ECO:0007669"/>
    <property type="project" value="InterPro"/>
</dbReference>
<keyword evidence="2 4" id="KW-0689">Ribosomal protein</keyword>
<evidence type="ECO:0000256" key="3">
    <source>
        <dbReference type="ARBA" id="ARBA00023274"/>
    </source>
</evidence>
<comment type="function">
    <text evidence="4">Binds to the 23S rRNA.</text>
</comment>
<dbReference type="NCBIfam" id="TIGR01071">
    <property type="entry name" value="rplO_bact"/>
    <property type="match status" value="1"/>
</dbReference>
<protein>
    <recommendedName>
        <fullName evidence="4">Large ribosomal subunit protein uL15</fullName>
    </recommendedName>
</protein>
<dbReference type="InterPro" id="IPR030878">
    <property type="entry name" value="Ribosomal_uL15"/>
</dbReference>
<dbReference type="Gene3D" id="3.100.10.10">
    <property type="match status" value="1"/>
</dbReference>
<dbReference type="PANTHER" id="PTHR12934:SF11">
    <property type="entry name" value="LARGE RIBOSOMAL SUBUNIT PROTEIN UL15M"/>
    <property type="match status" value="1"/>
</dbReference>
<organism evidence="7 8">
    <name type="scientific">Candidatus Roizmanbacteria bacterium CG22_combo_CG10-13_8_21_14_all_38_20</name>
    <dbReference type="NCBI Taxonomy" id="1974862"/>
    <lineage>
        <taxon>Bacteria</taxon>
        <taxon>Candidatus Roizmaniibacteriota</taxon>
    </lineage>
</organism>
<dbReference type="SUPFAM" id="SSF52080">
    <property type="entry name" value="Ribosomal proteins L15p and L18e"/>
    <property type="match status" value="1"/>
</dbReference>
<evidence type="ECO:0000259" key="6">
    <source>
        <dbReference type="Pfam" id="PF00828"/>
    </source>
</evidence>
<evidence type="ECO:0000256" key="1">
    <source>
        <dbReference type="ARBA" id="ARBA00007320"/>
    </source>
</evidence>
<proteinExistence type="inferred from homology"/>
<dbReference type="HAMAP" id="MF_01341">
    <property type="entry name" value="Ribosomal_uL15"/>
    <property type="match status" value="1"/>
</dbReference>
<dbReference type="Proteomes" id="UP000231246">
    <property type="component" value="Unassembled WGS sequence"/>
</dbReference>
<feature type="domain" description="Large ribosomal subunit protein uL15/eL18" evidence="6">
    <location>
        <begin position="86"/>
        <end position="140"/>
    </location>
</feature>
<keyword evidence="4" id="KW-0694">RNA-binding</keyword>
<comment type="subunit">
    <text evidence="4">Part of the 50S ribosomal subunit.</text>
</comment>